<feature type="domain" description="Peptidase S54 rhomboid" evidence="6">
    <location>
        <begin position="92"/>
        <end position="250"/>
    </location>
</feature>
<feature type="transmembrane region" description="Helical" evidence="5">
    <location>
        <begin position="229"/>
        <end position="249"/>
    </location>
</feature>
<dbReference type="InterPro" id="IPR022764">
    <property type="entry name" value="Peptidase_S54_rhomboid_dom"/>
</dbReference>
<dbReference type="Pfam" id="PF01694">
    <property type="entry name" value="Rhomboid"/>
    <property type="match status" value="1"/>
</dbReference>
<dbReference type="RefSeq" id="WP_175501391.1">
    <property type="nucleotide sequence ID" value="NZ_FOYS01000002.1"/>
</dbReference>
<feature type="transmembrane region" description="Helical" evidence="5">
    <location>
        <begin position="44"/>
        <end position="66"/>
    </location>
</feature>
<protein>
    <submittedName>
        <fullName evidence="7">Membrane associated serine protease, rhomboid family</fullName>
    </submittedName>
</protein>
<sequence length="551" mass="59525">MMDTPGTLAVQRALLVAAVVFSIAVVLLLDRSTSRARSALRERFLLGVPWGTVVSVLGVLAVYLFVQGGLGYWNRPVTLPFRAWSYFYPLGVLTAAFSHGGPGHLLGNLIGTVTFAPLAEYAWGHYARERGSTSFGSWRTNPYVRAFVVFPAVVFVVGILTSAFALGPIIGFSGVVFAFAGFALVNYPLATVVALAAGRVVRVFYNAVQVPQLTASGHPAYVTPWWADIAIQGHALGLFLGVLLGLAVVRSRPRTARPSAARLWAGTLLFGIQQSMWAVYWYRGGETYVLYRAVGVALVLALATVVTFTVVASDRIIFADLFDGAFSLRKWQAGAACLVLVAAAISGPAVPYNLYTADDGELPGEEMTVRDYEVTYAENVSNGMTAVFDVEAFGESTAVTTSGVIVRSQERGIWTTAVSKGRLAFDGQVPVLVGGPGWRETVFAVRDGWVTTGGNTTYRVLLSHDERARVVYTAEPARAGPVVGGRNISIEAAPQGYYLHVARQNNSVSARLPAENQTATLDGLTFTRQKKKLFVEYGDTKLQIARRERYK</sequence>
<name>A0A1I6GHQ9_9EURY</name>
<evidence type="ECO:0000256" key="2">
    <source>
        <dbReference type="ARBA" id="ARBA00022692"/>
    </source>
</evidence>
<evidence type="ECO:0000256" key="5">
    <source>
        <dbReference type="SAM" id="Phobius"/>
    </source>
</evidence>
<dbReference type="EMBL" id="FOYS01000002">
    <property type="protein sequence ID" value="SFR41716.1"/>
    <property type="molecule type" value="Genomic_DNA"/>
</dbReference>
<feature type="transmembrane region" description="Helical" evidence="5">
    <location>
        <begin position="261"/>
        <end position="282"/>
    </location>
</feature>
<dbReference type="SUPFAM" id="SSF144091">
    <property type="entry name" value="Rhomboid-like"/>
    <property type="match status" value="1"/>
</dbReference>
<feature type="transmembrane region" description="Helical" evidence="5">
    <location>
        <begin position="333"/>
        <end position="355"/>
    </location>
</feature>
<keyword evidence="7" id="KW-0645">Protease</keyword>
<comment type="subcellular location">
    <subcellularLocation>
        <location evidence="1">Membrane</location>
        <topology evidence="1">Multi-pass membrane protein</topology>
    </subcellularLocation>
</comment>
<dbReference type="Gene3D" id="1.20.1540.10">
    <property type="entry name" value="Rhomboid-like"/>
    <property type="match status" value="1"/>
</dbReference>
<feature type="transmembrane region" description="Helical" evidence="5">
    <location>
        <begin position="105"/>
        <end position="123"/>
    </location>
</feature>
<keyword evidence="2 5" id="KW-0812">Transmembrane</keyword>
<evidence type="ECO:0000256" key="3">
    <source>
        <dbReference type="ARBA" id="ARBA00022989"/>
    </source>
</evidence>
<feature type="transmembrane region" description="Helical" evidence="5">
    <location>
        <begin position="288"/>
        <end position="312"/>
    </location>
</feature>
<reference evidence="8" key="1">
    <citation type="submission" date="2016-10" db="EMBL/GenBank/DDBJ databases">
        <authorList>
            <person name="Varghese N."/>
            <person name="Submissions S."/>
        </authorList>
    </citation>
    <scope>NUCLEOTIDE SEQUENCE [LARGE SCALE GENOMIC DNA]</scope>
    <source>
        <strain evidence="8">CGMCC 1.8711</strain>
    </source>
</reference>
<keyword evidence="4 5" id="KW-0472">Membrane</keyword>
<evidence type="ECO:0000313" key="8">
    <source>
        <dbReference type="Proteomes" id="UP000243250"/>
    </source>
</evidence>
<feature type="transmembrane region" description="Helical" evidence="5">
    <location>
        <begin position="81"/>
        <end position="98"/>
    </location>
</feature>
<dbReference type="AlphaFoldDB" id="A0A1I6GHQ9"/>
<dbReference type="OrthoDB" id="205691at2157"/>
<evidence type="ECO:0000256" key="4">
    <source>
        <dbReference type="ARBA" id="ARBA00023136"/>
    </source>
</evidence>
<dbReference type="GO" id="GO:0006508">
    <property type="term" value="P:proteolysis"/>
    <property type="evidence" value="ECO:0007669"/>
    <property type="project" value="UniProtKB-KW"/>
</dbReference>
<feature type="transmembrane region" description="Helical" evidence="5">
    <location>
        <begin position="174"/>
        <end position="197"/>
    </location>
</feature>
<dbReference type="STRING" id="555875.SAMN04488124_1061"/>
<organism evidence="7 8">
    <name type="scientific">Halogeometricum limi</name>
    <dbReference type="NCBI Taxonomy" id="555875"/>
    <lineage>
        <taxon>Archaea</taxon>
        <taxon>Methanobacteriati</taxon>
        <taxon>Methanobacteriota</taxon>
        <taxon>Stenosarchaea group</taxon>
        <taxon>Halobacteria</taxon>
        <taxon>Halobacteriales</taxon>
        <taxon>Haloferacaceae</taxon>
        <taxon>Halogeometricum</taxon>
    </lineage>
</organism>
<keyword evidence="8" id="KW-1185">Reference proteome</keyword>
<keyword evidence="7" id="KW-0378">Hydrolase</keyword>
<dbReference type="GO" id="GO:0004252">
    <property type="term" value="F:serine-type endopeptidase activity"/>
    <property type="evidence" value="ECO:0007669"/>
    <property type="project" value="InterPro"/>
</dbReference>
<evidence type="ECO:0000256" key="1">
    <source>
        <dbReference type="ARBA" id="ARBA00004141"/>
    </source>
</evidence>
<feature type="transmembrane region" description="Helical" evidence="5">
    <location>
        <begin position="12"/>
        <end position="32"/>
    </location>
</feature>
<proteinExistence type="predicted"/>
<evidence type="ECO:0000259" key="6">
    <source>
        <dbReference type="Pfam" id="PF01694"/>
    </source>
</evidence>
<keyword evidence="3 5" id="KW-1133">Transmembrane helix</keyword>
<feature type="transmembrane region" description="Helical" evidence="5">
    <location>
        <begin position="143"/>
        <end position="167"/>
    </location>
</feature>
<dbReference type="InterPro" id="IPR035952">
    <property type="entry name" value="Rhomboid-like_sf"/>
</dbReference>
<gene>
    <name evidence="7" type="ORF">SAMN04488124_1061</name>
</gene>
<dbReference type="Proteomes" id="UP000243250">
    <property type="component" value="Unassembled WGS sequence"/>
</dbReference>
<dbReference type="GO" id="GO:0016020">
    <property type="term" value="C:membrane"/>
    <property type="evidence" value="ECO:0007669"/>
    <property type="project" value="UniProtKB-SubCell"/>
</dbReference>
<evidence type="ECO:0000313" key="7">
    <source>
        <dbReference type="EMBL" id="SFR41716.1"/>
    </source>
</evidence>
<accession>A0A1I6GHQ9</accession>